<keyword evidence="2" id="KW-1185">Reference proteome</keyword>
<comment type="caution">
    <text evidence="1">The sequence shown here is derived from an EMBL/GenBank/DDBJ whole genome shotgun (WGS) entry which is preliminary data.</text>
</comment>
<accession>A0A9D4EQD4</accession>
<name>A0A9D4EQD4_DREPO</name>
<proteinExistence type="predicted"/>
<protein>
    <submittedName>
        <fullName evidence="1">Uncharacterized protein</fullName>
    </submittedName>
</protein>
<organism evidence="1 2">
    <name type="scientific">Dreissena polymorpha</name>
    <name type="common">Zebra mussel</name>
    <name type="synonym">Mytilus polymorpha</name>
    <dbReference type="NCBI Taxonomy" id="45954"/>
    <lineage>
        <taxon>Eukaryota</taxon>
        <taxon>Metazoa</taxon>
        <taxon>Spiralia</taxon>
        <taxon>Lophotrochozoa</taxon>
        <taxon>Mollusca</taxon>
        <taxon>Bivalvia</taxon>
        <taxon>Autobranchia</taxon>
        <taxon>Heteroconchia</taxon>
        <taxon>Euheterodonta</taxon>
        <taxon>Imparidentia</taxon>
        <taxon>Neoheterodontei</taxon>
        <taxon>Myida</taxon>
        <taxon>Dreissenoidea</taxon>
        <taxon>Dreissenidae</taxon>
        <taxon>Dreissena</taxon>
    </lineage>
</organism>
<evidence type="ECO:0000313" key="2">
    <source>
        <dbReference type="Proteomes" id="UP000828390"/>
    </source>
</evidence>
<evidence type="ECO:0000313" key="1">
    <source>
        <dbReference type="EMBL" id="KAH3784375.1"/>
    </source>
</evidence>
<dbReference type="Proteomes" id="UP000828390">
    <property type="component" value="Unassembled WGS sequence"/>
</dbReference>
<reference evidence="1" key="2">
    <citation type="submission" date="2020-11" db="EMBL/GenBank/DDBJ databases">
        <authorList>
            <person name="McCartney M.A."/>
            <person name="Auch B."/>
            <person name="Kono T."/>
            <person name="Mallez S."/>
            <person name="Becker A."/>
            <person name="Gohl D.M."/>
            <person name="Silverstein K.A.T."/>
            <person name="Koren S."/>
            <person name="Bechman K.B."/>
            <person name="Herman A."/>
            <person name="Abrahante J.E."/>
            <person name="Garbe J."/>
        </authorList>
    </citation>
    <scope>NUCLEOTIDE SEQUENCE</scope>
    <source>
        <strain evidence="1">Duluth1</strain>
        <tissue evidence="1">Whole animal</tissue>
    </source>
</reference>
<sequence>MALYQSKSKSSNVRDILAETNKGENCRSAPAQSTSIDIELAQQPHESYLQEPQSRRTLPLP</sequence>
<reference evidence="1" key="1">
    <citation type="journal article" date="2019" name="bioRxiv">
        <title>The Genome of the Zebra Mussel, Dreissena polymorpha: A Resource for Invasive Species Research.</title>
        <authorList>
            <person name="McCartney M.A."/>
            <person name="Auch B."/>
            <person name="Kono T."/>
            <person name="Mallez S."/>
            <person name="Zhang Y."/>
            <person name="Obille A."/>
            <person name="Becker A."/>
            <person name="Abrahante J.E."/>
            <person name="Garbe J."/>
            <person name="Badalamenti J.P."/>
            <person name="Herman A."/>
            <person name="Mangelson H."/>
            <person name="Liachko I."/>
            <person name="Sullivan S."/>
            <person name="Sone E.D."/>
            <person name="Koren S."/>
            <person name="Silverstein K.A.T."/>
            <person name="Beckman K.B."/>
            <person name="Gohl D.M."/>
        </authorList>
    </citation>
    <scope>NUCLEOTIDE SEQUENCE</scope>
    <source>
        <strain evidence="1">Duluth1</strain>
        <tissue evidence="1">Whole animal</tissue>
    </source>
</reference>
<dbReference type="AlphaFoldDB" id="A0A9D4EQD4"/>
<gene>
    <name evidence="1" type="ORF">DPMN_162329</name>
</gene>
<dbReference type="EMBL" id="JAIWYP010000008">
    <property type="protein sequence ID" value="KAH3784375.1"/>
    <property type="molecule type" value="Genomic_DNA"/>
</dbReference>